<name>A0A2T3J0Q3_9GAMM</name>
<keyword evidence="2" id="KW-1185">Reference proteome</keyword>
<organism evidence="1 2">
    <name type="scientific">Photobacterium lutimaris</name>
    <dbReference type="NCBI Taxonomy" id="388278"/>
    <lineage>
        <taxon>Bacteria</taxon>
        <taxon>Pseudomonadati</taxon>
        <taxon>Pseudomonadota</taxon>
        <taxon>Gammaproteobacteria</taxon>
        <taxon>Vibrionales</taxon>
        <taxon>Vibrionaceae</taxon>
        <taxon>Photobacterium</taxon>
    </lineage>
</organism>
<evidence type="ECO:0000313" key="1">
    <source>
        <dbReference type="EMBL" id="PSU34672.1"/>
    </source>
</evidence>
<evidence type="ECO:0000313" key="2">
    <source>
        <dbReference type="Proteomes" id="UP000241222"/>
    </source>
</evidence>
<reference evidence="1 2" key="1">
    <citation type="submission" date="2018-03" db="EMBL/GenBank/DDBJ databases">
        <title>Whole genome sequencing of Histamine producing bacteria.</title>
        <authorList>
            <person name="Butler K."/>
        </authorList>
    </citation>
    <scope>NUCLEOTIDE SEQUENCE [LARGE SCALE GENOMIC DNA]</scope>
    <source>
        <strain evidence="1 2">JCM 13586</strain>
    </source>
</reference>
<sequence>MTEKTLKERLPVGSPRNKVEYLADEFERVANDLYSRLQNKAVNLLANPQFNEIYESQSNVTDFNKMTMTEGQKPSLDLAIRNGRGSMMVSDSWAVELPYAESQEATFFNTGRYFSWADTFDRASGVLECRAKAFTLYQVATVPFNGLDHDKLKARFSITGWSGTKVKVGIAMMKVDLDGTMKVDYVDAVREYVLEDNVAIDNPMTVESGEMSLYMHGVSPRCMVAPFLEISDARGYCYVYNAALWHATIHGDDPKAFINQTNPHGYSQFIYHGKFPEFEFLDSNLVTYKNSRHFPFFHNAQQHFIINMREKYSAKVIDIKPDSITVQYNDSDYQALQADPDVSHLWYQYSMMPIGVGFYK</sequence>
<dbReference type="AlphaFoldDB" id="A0A2T3J0Q3"/>
<comment type="caution">
    <text evidence="1">The sequence shown here is derived from an EMBL/GenBank/DDBJ whole genome shotgun (WGS) entry which is preliminary data.</text>
</comment>
<proteinExistence type="predicted"/>
<dbReference type="Proteomes" id="UP000241222">
    <property type="component" value="Unassembled WGS sequence"/>
</dbReference>
<dbReference type="EMBL" id="PYMH01000002">
    <property type="protein sequence ID" value="PSU34672.1"/>
    <property type="molecule type" value="Genomic_DNA"/>
</dbReference>
<protein>
    <submittedName>
        <fullName evidence="1">Uncharacterized protein</fullName>
    </submittedName>
</protein>
<dbReference type="RefSeq" id="WP_107347988.1">
    <property type="nucleotide sequence ID" value="NZ_PYMH01000002.1"/>
</dbReference>
<accession>A0A2T3J0Q3</accession>
<gene>
    <name evidence="1" type="ORF">C9I99_06125</name>
</gene>
<dbReference type="OrthoDB" id="5809325at2"/>